<dbReference type="InterPro" id="IPR018299">
    <property type="entry name" value="Alkaline_phosphatase_AS"/>
</dbReference>
<feature type="binding site" evidence="9">
    <location>
        <position position="61"/>
    </location>
    <ligand>
        <name>Zn(2+)</name>
        <dbReference type="ChEBI" id="CHEBI:29105"/>
        <label>2</label>
    </ligand>
</feature>
<proteinExistence type="inferred from homology"/>
<dbReference type="EMBL" id="AZHE01000011">
    <property type="protein sequence ID" value="KHN97262.1"/>
    <property type="molecule type" value="Genomic_DNA"/>
</dbReference>
<keyword evidence="5 11" id="KW-0378">Hydrolase</keyword>
<dbReference type="Proteomes" id="UP000030816">
    <property type="component" value="Unassembled WGS sequence"/>
</dbReference>
<dbReference type="GO" id="GO:0000329">
    <property type="term" value="C:fungal-type vacuole membrane"/>
    <property type="evidence" value="ECO:0007669"/>
    <property type="project" value="TreeGrafter"/>
</dbReference>
<dbReference type="PRINTS" id="PR00113">
    <property type="entry name" value="ALKPHPHTASE"/>
</dbReference>
<feature type="binding site" evidence="9">
    <location>
        <position position="324"/>
    </location>
    <ligand>
        <name>Zn(2+)</name>
        <dbReference type="ChEBI" id="CHEBI:29105"/>
        <label>2</label>
    </ligand>
</feature>
<dbReference type="Gene3D" id="1.10.1200.140">
    <property type="entry name" value="Alkaline phosphatase, crown domain"/>
    <property type="match status" value="1"/>
</dbReference>
<accession>A0A0B2WV05</accession>
<dbReference type="GO" id="GO:0046872">
    <property type="term" value="F:metal ion binding"/>
    <property type="evidence" value="ECO:0007669"/>
    <property type="project" value="UniProtKB-KW"/>
</dbReference>
<dbReference type="PANTHER" id="PTHR11596">
    <property type="entry name" value="ALKALINE PHOSPHATASE"/>
    <property type="match status" value="1"/>
</dbReference>
<dbReference type="Pfam" id="PF00245">
    <property type="entry name" value="Alk_phosphatase"/>
    <property type="match status" value="1"/>
</dbReference>
<dbReference type="EC" id="3.1.3.1" evidence="2 11"/>
<dbReference type="GO" id="GO:0004035">
    <property type="term" value="F:alkaline phosphatase activity"/>
    <property type="evidence" value="ECO:0007669"/>
    <property type="project" value="UniProtKB-EC"/>
</dbReference>
<evidence type="ECO:0000256" key="9">
    <source>
        <dbReference type="PIRSR" id="PIRSR601952-2"/>
    </source>
</evidence>
<evidence type="ECO:0000256" key="5">
    <source>
        <dbReference type="ARBA" id="ARBA00022801"/>
    </source>
</evidence>
<dbReference type="HOGENOM" id="CLU_008539_6_0_1"/>
<keyword evidence="7 9" id="KW-0460">Magnesium</keyword>
<comment type="cofactor">
    <cofactor evidence="9">
        <name>Mg(2+)</name>
        <dbReference type="ChEBI" id="CHEBI:18420"/>
    </cofactor>
    <text evidence="9">Binds 1 Mg(2+) ion.</text>
</comment>
<dbReference type="RefSeq" id="XP_040678328.1">
    <property type="nucleotide sequence ID" value="XM_040823657.1"/>
</dbReference>
<dbReference type="InterPro" id="IPR001952">
    <property type="entry name" value="Alkaline_phosphatase"/>
</dbReference>
<comment type="cofactor">
    <cofactor evidence="9">
        <name>Zn(2+)</name>
        <dbReference type="ChEBI" id="CHEBI:29105"/>
    </cofactor>
    <text evidence="9">Binds 2 Zn(2+) ions.</text>
</comment>
<keyword evidence="13" id="KW-1185">Reference proteome</keyword>
<feature type="binding site" evidence="9">
    <location>
        <position position="61"/>
    </location>
    <ligand>
        <name>Mg(2+)</name>
        <dbReference type="ChEBI" id="CHEBI:18420"/>
    </ligand>
</feature>
<dbReference type="SMART" id="SM00098">
    <property type="entry name" value="alkPPc"/>
    <property type="match status" value="1"/>
</dbReference>
<reference evidence="12 13" key="1">
    <citation type="journal article" date="2014" name="Proc. Natl. Acad. Sci. U.S.A.">
        <title>Trajectory and genomic determinants of fungal-pathogen speciation and host adaptation.</title>
        <authorList>
            <person name="Hu X."/>
            <person name="Xiao G."/>
            <person name="Zheng P."/>
            <person name="Shang Y."/>
            <person name="Su Y."/>
            <person name="Zhang X."/>
            <person name="Liu X."/>
            <person name="Zhan S."/>
            <person name="St Leger R.J."/>
            <person name="Wang C."/>
        </authorList>
    </citation>
    <scope>NUCLEOTIDE SEQUENCE [LARGE SCALE GENOMIC DNA]</scope>
    <source>
        <strain evidence="12 13">ARSEF 1941</strain>
    </source>
</reference>
<dbReference type="InterPro" id="IPR042085">
    <property type="entry name" value="Ap_crown"/>
</dbReference>
<gene>
    <name evidence="12" type="ORF">MAM_04859</name>
</gene>
<evidence type="ECO:0000256" key="1">
    <source>
        <dbReference type="ARBA" id="ARBA00005984"/>
    </source>
</evidence>
<dbReference type="STRING" id="1081103.A0A0B2WV05"/>
<keyword evidence="6 9" id="KW-0862">Zinc</keyword>
<dbReference type="OrthoDB" id="7392499at2759"/>
<dbReference type="GeneID" id="63739314"/>
<evidence type="ECO:0000256" key="6">
    <source>
        <dbReference type="ARBA" id="ARBA00022833"/>
    </source>
</evidence>
<feature type="binding site" evidence="9">
    <location>
        <position position="174"/>
    </location>
    <ligand>
        <name>Mg(2+)</name>
        <dbReference type="ChEBI" id="CHEBI:18420"/>
    </ligand>
</feature>
<sequence length="536" mass="58324">MSPLVSFDLVSEELRQQHSLQFFEPGRIQHACDLVSRCRGLRHGQLSSAKKTRNFIYVVPDGFGPASQTLTRDYLTMGKGAEGTGKPNSTRIGVDNMRYSSSAKMIGSVRTRSFDNLITDSAAAATAFSSGHKTYNRAIGVDPYVRPVASVLEAAHLNGFKTGLVATARVTDATPASYCAHVPDRKLEDEIASQQIGYSHPLGPVVDVIMGGGRRHYLPRRLGGKRTGYDLITWAKALGYSYAANRHELAEYTNDLGKGIFPVPFLGLFAESHMAYDIDRDPDKEPSLLEMTEAAVRSLAAATAKTEKGYFIMIEASQIDDAAHANDIAAHVNDAVMYNRVMDFLRKYVAKHPNTQLLSAADHECGGLTLTSGYDPSALAGAKRSTAFLQRAFHNSTEPDRATYLRKSILPQYGLRNTSDAAVDKYMDVYRREGESGLGRAMARDLAAQVGVKWSTTGHSAVDVNLYGLAVGKAYARMKTQVGGHVDNTELPRYIAKTLGLDLDNATGVLRDSWVRYEGGPNCLGEGDAAACKRPL</sequence>
<protein>
    <recommendedName>
        <fullName evidence="2 11">Alkaline phosphatase</fullName>
        <ecNumber evidence="2 11">3.1.3.1</ecNumber>
    </recommendedName>
</protein>
<evidence type="ECO:0000256" key="11">
    <source>
        <dbReference type="RuleBase" id="RU003947"/>
    </source>
</evidence>
<dbReference type="AlphaFoldDB" id="A0A0B2WV05"/>
<feature type="active site" description="Phosphoserine intermediate" evidence="8">
    <location>
        <position position="121"/>
    </location>
</feature>
<comment type="caution">
    <text evidence="12">The sequence shown here is derived from an EMBL/GenBank/DDBJ whole genome shotgun (WGS) entry which is preliminary data.</text>
</comment>
<name>A0A0B2WV05_METAS</name>
<dbReference type="InterPro" id="IPR017850">
    <property type="entry name" value="Alkaline_phosphatase_core_sf"/>
</dbReference>
<evidence type="ECO:0000256" key="2">
    <source>
        <dbReference type="ARBA" id="ARBA00012647"/>
    </source>
</evidence>
<keyword evidence="3" id="KW-0597">Phosphoprotein</keyword>
<dbReference type="PROSITE" id="PS00123">
    <property type="entry name" value="ALKALINE_PHOSPHATASE"/>
    <property type="match status" value="1"/>
</dbReference>
<feature type="binding site" evidence="9">
    <location>
        <position position="315"/>
    </location>
    <ligand>
        <name>Mg(2+)</name>
        <dbReference type="ChEBI" id="CHEBI:18420"/>
    </ligand>
</feature>
<dbReference type="SUPFAM" id="SSF53649">
    <property type="entry name" value="Alkaline phosphatase-like"/>
    <property type="match status" value="1"/>
</dbReference>
<keyword evidence="4 9" id="KW-0479">Metal-binding</keyword>
<evidence type="ECO:0000256" key="7">
    <source>
        <dbReference type="ARBA" id="ARBA00022842"/>
    </source>
</evidence>
<evidence type="ECO:0000256" key="4">
    <source>
        <dbReference type="ARBA" id="ARBA00022723"/>
    </source>
</evidence>
<evidence type="ECO:0000256" key="10">
    <source>
        <dbReference type="RuleBase" id="RU003946"/>
    </source>
</evidence>
<evidence type="ECO:0000256" key="3">
    <source>
        <dbReference type="ARBA" id="ARBA00022553"/>
    </source>
</evidence>
<comment type="similarity">
    <text evidence="1 10">Belongs to the alkaline phosphatase family.</text>
</comment>
<dbReference type="CDD" id="cd16012">
    <property type="entry name" value="ALP"/>
    <property type="match status" value="1"/>
</dbReference>
<feature type="binding site" evidence="9">
    <location>
        <position position="320"/>
    </location>
    <ligand>
        <name>Zn(2+)</name>
        <dbReference type="ChEBI" id="CHEBI:29105"/>
        <label>2</label>
    </ligand>
</feature>
<organism evidence="12 13">
    <name type="scientific">Metarhizium album (strain ARSEF 1941)</name>
    <dbReference type="NCBI Taxonomy" id="1081103"/>
    <lineage>
        <taxon>Eukaryota</taxon>
        <taxon>Fungi</taxon>
        <taxon>Dikarya</taxon>
        <taxon>Ascomycota</taxon>
        <taxon>Pezizomycotina</taxon>
        <taxon>Sordariomycetes</taxon>
        <taxon>Hypocreomycetidae</taxon>
        <taxon>Hypocreales</taxon>
        <taxon>Clavicipitaceae</taxon>
        <taxon>Metarhizium</taxon>
    </lineage>
</organism>
<evidence type="ECO:0000256" key="8">
    <source>
        <dbReference type="PIRSR" id="PIRSR601952-1"/>
    </source>
</evidence>
<feature type="binding site" evidence="9">
    <location>
        <position position="459"/>
    </location>
    <ligand>
        <name>Zn(2+)</name>
        <dbReference type="ChEBI" id="CHEBI:29105"/>
        <label>2</label>
    </ligand>
</feature>
<dbReference type="PANTHER" id="PTHR11596:SF5">
    <property type="entry name" value="ALKALINE PHOSPHATASE"/>
    <property type="match status" value="1"/>
</dbReference>
<evidence type="ECO:0000313" key="12">
    <source>
        <dbReference type="EMBL" id="KHN97262.1"/>
    </source>
</evidence>
<dbReference type="Gene3D" id="3.40.720.10">
    <property type="entry name" value="Alkaline Phosphatase, subunit A"/>
    <property type="match status" value="1"/>
</dbReference>
<comment type="catalytic activity">
    <reaction evidence="11">
        <text>a phosphate monoester + H2O = an alcohol + phosphate</text>
        <dbReference type="Rhea" id="RHEA:15017"/>
        <dbReference type="ChEBI" id="CHEBI:15377"/>
        <dbReference type="ChEBI" id="CHEBI:30879"/>
        <dbReference type="ChEBI" id="CHEBI:43474"/>
        <dbReference type="ChEBI" id="CHEBI:67140"/>
        <dbReference type="EC" id="3.1.3.1"/>
    </reaction>
</comment>
<feature type="binding site" evidence="9">
    <location>
        <position position="172"/>
    </location>
    <ligand>
        <name>Mg(2+)</name>
        <dbReference type="ChEBI" id="CHEBI:18420"/>
    </ligand>
</feature>
<evidence type="ECO:0000313" key="13">
    <source>
        <dbReference type="Proteomes" id="UP000030816"/>
    </source>
</evidence>
<feature type="binding site" evidence="9">
    <location>
        <position position="362"/>
    </location>
    <ligand>
        <name>Zn(2+)</name>
        <dbReference type="ChEBI" id="CHEBI:29105"/>
        <label>2</label>
    </ligand>
</feature>
<feature type="binding site" evidence="9">
    <location>
        <position position="363"/>
    </location>
    <ligand>
        <name>Zn(2+)</name>
        <dbReference type="ChEBI" id="CHEBI:29105"/>
        <label>2</label>
    </ligand>
</feature>